<keyword evidence="7" id="KW-1185">Reference proteome</keyword>
<dbReference type="Gene3D" id="3.30.420.40">
    <property type="match status" value="1"/>
</dbReference>
<evidence type="ECO:0008006" key="8">
    <source>
        <dbReference type="Google" id="ProtNLM"/>
    </source>
</evidence>
<keyword evidence="3" id="KW-0418">Kinase</keyword>
<dbReference type="PIRSF" id="PIRSF000538">
    <property type="entry name" value="GlpK"/>
    <property type="match status" value="1"/>
</dbReference>
<dbReference type="SUPFAM" id="SSF53067">
    <property type="entry name" value="Actin-like ATPase domain"/>
    <property type="match status" value="2"/>
</dbReference>
<dbReference type="InterPro" id="IPR018484">
    <property type="entry name" value="FGGY_N"/>
</dbReference>
<dbReference type="HOGENOM" id="CLU_009281_10_1_1"/>
<dbReference type="InterPro" id="IPR043129">
    <property type="entry name" value="ATPase_NBD"/>
</dbReference>
<dbReference type="Proteomes" id="UP000005666">
    <property type="component" value="Chromosome 2"/>
</dbReference>
<gene>
    <name evidence="6" type="primary">TPHA0B03240</name>
    <name evidence="6" type="ordered locus">TPHA_0B03240</name>
</gene>
<feature type="domain" description="Carbohydrate kinase FGGY C-terminal" evidence="5">
    <location>
        <begin position="303"/>
        <end position="514"/>
    </location>
</feature>
<reference evidence="6 7" key="1">
    <citation type="journal article" date="2011" name="Proc. Natl. Acad. Sci. U.S.A.">
        <title>Evolutionary erosion of yeast sex chromosomes by mating-type switching accidents.</title>
        <authorList>
            <person name="Gordon J.L."/>
            <person name="Armisen D."/>
            <person name="Proux-Wera E."/>
            <person name="Oheigeartaigh S.S."/>
            <person name="Byrne K.P."/>
            <person name="Wolfe K.H."/>
        </authorList>
    </citation>
    <scope>NUCLEOTIDE SEQUENCE [LARGE SCALE GENOMIC DNA]</scope>
    <source>
        <strain evidence="7">ATCC 24235 / CBS 4417 / NBRC 1672 / NRRL Y-8282 / UCD 70-5</strain>
    </source>
</reference>
<dbReference type="AlphaFoldDB" id="G8BPR5"/>
<dbReference type="Pfam" id="PF02782">
    <property type="entry name" value="FGGY_C"/>
    <property type="match status" value="1"/>
</dbReference>
<dbReference type="GO" id="GO:0019321">
    <property type="term" value="P:pentose metabolic process"/>
    <property type="evidence" value="ECO:0007669"/>
    <property type="project" value="EnsemblFungi"/>
</dbReference>
<dbReference type="PANTHER" id="PTHR43435:SF4">
    <property type="entry name" value="FGGY CARBOHYDRATE KINASE DOMAIN-CONTAINING PROTEIN"/>
    <property type="match status" value="1"/>
</dbReference>
<dbReference type="Pfam" id="PF00370">
    <property type="entry name" value="FGGY_N"/>
    <property type="match status" value="1"/>
</dbReference>
<dbReference type="EMBL" id="HE612857">
    <property type="protein sequence ID" value="CCE61996.1"/>
    <property type="molecule type" value="Genomic_DNA"/>
</dbReference>
<dbReference type="GO" id="GO:0005737">
    <property type="term" value="C:cytoplasm"/>
    <property type="evidence" value="ECO:0007669"/>
    <property type="project" value="TreeGrafter"/>
</dbReference>
<comment type="similarity">
    <text evidence="1">Belongs to the FGGY kinase family.</text>
</comment>
<dbReference type="eggNOG" id="KOG2517">
    <property type="taxonomic scope" value="Eukaryota"/>
</dbReference>
<dbReference type="GO" id="GO:0019150">
    <property type="term" value="F:D-ribulokinase activity"/>
    <property type="evidence" value="ECO:0007669"/>
    <property type="project" value="EnsemblFungi"/>
</dbReference>
<feature type="domain" description="Carbohydrate kinase FGGY N-terminal" evidence="4">
    <location>
        <begin position="4"/>
        <end position="213"/>
    </location>
</feature>
<protein>
    <recommendedName>
        <fullName evidence="8">Carbohydrate kinase FGGY C-terminal domain-containing protein</fullName>
    </recommendedName>
</protein>
<evidence type="ECO:0000259" key="4">
    <source>
        <dbReference type="Pfam" id="PF00370"/>
    </source>
</evidence>
<dbReference type="OrthoDB" id="203824at2759"/>
<dbReference type="InterPro" id="IPR018485">
    <property type="entry name" value="FGGY_C"/>
</dbReference>
<dbReference type="InterPro" id="IPR000577">
    <property type="entry name" value="Carb_kinase_FGGY"/>
</dbReference>
<evidence type="ECO:0000256" key="3">
    <source>
        <dbReference type="ARBA" id="ARBA00022777"/>
    </source>
</evidence>
<evidence type="ECO:0000256" key="2">
    <source>
        <dbReference type="ARBA" id="ARBA00022679"/>
    </source>
</evidence>
<dbReference type="GeneID" id="11535032"/>
<dbReference type="InterPro" id="IPR006003">
    <property type="entry name" value="FGGY_RbtK-like"/>
</dbReference>
<dbReference type="CDD" id="cd07782">
    <property type="entry name" value="ASKHA_NBD_FGGY_D-RBK"/>
    <property type="match status" value="1"/>
</dbReference>
<evidence type="ECO:0000313" key="6">
    <source>
        <dbReference type="EMBL" id="CCE61996.1"/>
    </source>
</evidence>
<dbReference type="Gene3D" id="1.20.58.2240">
    <property type="match status" value="1"/>
</dbReference>
<name>G8BPR5_TETPH</name>
<dbReference type="RefSeq" id="XP_003684430.1">
    <property type="nucleotide sequence ID" value="XM_003684382.1"/>
</dbReference>
<dbReference type="KEGG" id="tpf:TPHA_0B03240"/>
<sequence length="585" mass="64848">MSNYIGVDVGTGSARACITNKNGEILAVEVKDISKQELQLGFITQSSNEIWDAILDIIKRVIDISNVDPSSIDGIAFDATCSLVVFDKNSLEPIAVGPNFDDSNQNIILWMDHRAASETDLINSTNDKRLKYVGGKMSVEFELPKIKWLKDHLSPETFHRCVFLDLADFLTYKATGKIVHSFSSAVCKQGLLPTGVEGSKLGWSKEFLEKIGLEELSTNNFEKLGGSINLKEGNFLIPGDLVGHVDKKFAGLANLPNHCVVGTGVIDAYSGWVGTVASDVSDRVCSDSPQELNKIEGSLGRIAVVSGTSTCHIVLSKQPLFISGVWGPYRDVLAENMWATEGGQSFTGALLDNIIETHPAYQELERITSRQNKNIFVYLDEKLEELRVNRKLDSVFYLTKNMFIYGDYYGNRSPLADPLMSGMIIGQTMDSSINDLAIKYLAACEFIALQTRHIIDTLVTHGHGITAIYMSGGHCKNKLLMELISNCCVLPLVLSKYIDSSVVFGAAILGSVAAKINSMKENKLEYSLNDVLWSQMKLMTPKGTLMMPKSEKSVLRKYLQAKYEVYLDMIDTNIKYRKKMEEVYK</sequence>
<evidence type="ECO:0000256" key="1">
    <source>
        <dbReference type="ARBA" id="ARBA00009156"/>
    </source>
</evidence>
<dbReference type="NCBIfam" id="TIGR01315">
    <property type="entry name" value="5C_CHO_kinase"/>
    <property type="match status" value="1"/>
</dbReference>
<keyword evidence="2" id="KW-0808">Transferase</keyword>
<dbReference type="STRING" id="1071381.G8BPR5"/>
<evidence type="ECO:0000313" key="7">
    <source>
        <dbReference type="Proteomes" id="UP000005666"/>
    </source>
</evidence>
<dbReference type="PANTHER" id="PTHR43435">
    <property type="entry name" value="RIBULOKINASE"/>
    <property type="match status" value="1"/>
</dbReference>
<evidence type="ECO:0000259" key="5">
    <source>
        <dbReference type="Pfam" id="PF02782"/>
    </source>
</evidence>
<accession>G8BPR5</accession>
<dbReference type="OMA" id="HKAMWHE"/>
<organism evidence="6 7">
    <name type="scientific">Tetrapisispora phaffii (strain ATCC 24235 / CBS 4417 / NBRC 1672 / NRRL Y-8282 / UCD 70-5)</name>
    <name type="common">Yeast</name>
    <name type="synonym">Fabospora phaffii</name>
    <dbReference type="NCBI Taxonomy" id="1071381"/>
    <lineage>
        <taxon>Eukaryota</taxon>
        <taxon>Fungi</taxon>
        <taxon>Dikarya</taxon>
        <taxon>Ascomycota</taxon>
        <taxon>Saccharomycotina</taxon>
        <taxon>Saccharomycetes</taxon>
        <taxon>Saccharomycetales</taxon>
        <taxon>Saccharomycetaceae</taxon>
        <taxon>Tetrapisispora</taxon>
    </lineage>
</organism>
<proteinExistence type="inferred from homology"/>